<accession>A0ABN3K8Y6</accession>
<organism evidence="1 2">
    <name type="scientific">Streptomyces macrosporus</name>
    <dbReference type="NCBI Taxonomy" id="44032"/>
    <lineage>
        <taxon>Bacteria</taxon>
        <taxon>Bacillati</taxon>
        <taxon>Actinomycetota</taxon>
        <taxon>Actinomycetes</taxon>
        <taxon>Kitasatosporales</taxon>
        <taxon>Streptomycetaceae</taxon>
        <taxon>Streptomyces</taxon>
    </lineage>
</organism>
<comment type="caution">
    <text evidence="1">The sequence shown here is derived from an EMBL/GenBank/DDBJ whole genome shotgun (WGS) entry which is preliminary data.</text>
</comment>
<gene>
    <name evidence="1" type="ORF">GCM10010405_36920</name>
</gene>
<evidence type="ECO:0000313" key="2">
    <source>
        <dbReference type="Proteomes" id="UP001501638"/>
    </source>
</evidence>
<protein>
    <submittedName>
        <fullName evidence="1">Uncharacterized protein</fullName>
    </submittedName>
</protein>
<evidence type="ECO:0000313" key="1">
    <source>
        <dbReference type="EMBL" id="GAA2449998.1"/>
    </source>
</evidence>
<proteinExistence type="predicted"/>
<sequence>MAGCYRRPGRRRTRRARTALRGIRFDRGARTMTDPTDAPTPFGPRQFQLVLLRRMADFQPEKVLDALRELDADRAEMREANRRWQAMVRSPRARGAVARYRSVLGEPEAVEPRRVGDLDCRALRWPVALWPDLRLEVLTAPGGAVWNEWLVRAPGAAGPDPRTVEDLTPWSCTVDEVARAFAPARPMEGSAPTRWRLAFTAPDREGELHDVIAEFTWGLLQRLPEH</sequence>
<keyword evidence="2" id="KW-1185">Reference proteome</keyword>
<name>A0ABN3K8Y6_9ACTN</name>
<dbReference type="EMBL" id="BAAASZ010000026">
    <property type="protein sequence ID" value="GAA2449998.1"/>
    <property type="molecule type" value="Genomic_DNA"/>
</dbReference>
<reference evidence="1 2" key="1">
    <citation type="journal article" date="2019" name="Int. J. Syst. Evol. Microbiol.">
        <title>The Global Catalogue of Microorganisms (GCM) 10K type strain sequencing project: providing services to taxonomists for standard genome sequencing and annotation.</title>
        <authorList>
            <consortium name="The Broad Institute Genomics Platform"/>
            <consortium name="The Broad Institute Genome Sequencing Center for Infectious Disease"/>
            <person name="Wu L."/>
            <person name="Ma J."/>
        </authorList>
    </citation>
    <scope>NUCLEOTIDE SEQUENCE [LARGE SCALE GENOMIC DNA]</scope>
    <source>
        <strain evidence="1 2">JCM 6305</strain>
    </source>
</reference>
<dbReference type="Proteomes" id="UP001501638">
    <property type="component" value="Unassembled WGS sequence"/>
</dbReference>